<evidence type="ECO:0000313" key="1">
    <source>
        <dbReference type="EMBL" id="GBN14590.1"/>
    </source>
</evidence>
<accession>A0A4Y2LKB5</accession>
<keyword evidence="2" id="KW-1185">Reference proteome</keyword>
<proteinExistence type="predicted"/>
<protein>
    <submittedName>
        <fullName evidence="1">Uncharacterized protein</fullName>
    </submittedName>
</protein>
<gene>
    <name evidence="1" type="ORF">AVEN_25803_1</name>
</gene>
<reference evidence="1 2" key="1">
    <citation type="journal article" date="2019" name="Sci. Rep.">
        <title>Orb-weaving spider Araneus ventricosus genome elucidates the spidroin gene catalogue.</title>
        <authorList>
            <person name="Kono N."/>
            <person name="Nakamura H."/>
            <person name="Ohtoshi R."/>
            <person name="Moran D.A.P."/>
            <person name="Shinohara A."/>
            <person name="Yoshida Y."/>
            <person name="Fujiwara M."/>
            <person name="Mori M."/>
            <person name="Tomita M."/>
            <person name="Arakawa K."/>
        </authorList>
    </citation>
    <scope>NUCLEOTIDE SEQUENCE [LARGE SCALE GENOMIC DNA]</scope>
</reference>
<dbReference type="Proteomes" id="UP000499080">
    <property type="component" value="Unassembled WGS sequence"/>
</dbReference>
<name>A0A4Y2LKB5_ARAVE</name>
<comment type="caution">
    <text evidence="1">The sequence shown here is derived from an EMBL/GenBank/DDBJ whole genome shotgun (WGS) entry which is preliminary data.</text>
</comment>
<evidence type="ECO:0000313" key="2">
    <source>
        <dbReference type="Proteomes" id="UP000499080"/>
    </source>
</evidence>
<sequence length="85" mass="9997">MLLCRFSHVEGCSQTAHCRKMQRSAVRASTWAICCRGKIKRFQVREKWVVSCEKHDFFPFPAAWMSRDSWQEVECGPPRIFAFLV</sequence>
<dbReference type="AlphaFoldDB" id="A0A4Y2LKB5"/>
<dbReference type="EMBL" id="BGPR01005921">
    <property type="protein sequence ID" value="GBN14590.1"/>
    <property type="molecule type" value="Genomic_DNA"/>
</dbReference>
<organism evidence="1 2">
    <name type="scientific">Araneus ventricosus</name>
    <name type="common">Orbweaver spider</name>
    <name type="synonym">Epeira ventricosa</name>
    <dbReference type="NCBI Taxonomy" id="182803"/>
    <lineage>
        <taxon>Eukaryota</taxon>
        <taxon>Metazoa</taxon>
        <taxon>Ecdysozoa</taxon>
        <taxon>Arthropoda</taxon>
        <taxon>Chelicerata</taxon>
        <taxon>Arachnida</taxon>
        <taxon>Araneae</taxon>
        <taxon>Araneomorphae</taxon>
        <taxon>Entelegynae</taxon>
        <taxon>Araneoidea</taxon>
        <taxon>Araneidae</taxon>
        <taxon>Araneus</taxon>
    </lineage>
</organism>